<evidence type="ECO:0000256" key="1">
    <source>
        <dbReference type="SAM" id="MobiDB-lite"/>
    </source>
</evidence>
<name>A0ABR1JC57_9AGAR</name>
<feature type="domain" description="DUF6699" evidence="2">
    <location>
        <begin position="167"/>
        <end position="270"/>
    </location>
</feature>
<dbReference type="InterPro" id="IPR046522">
    <property type="entry name" value="DUF6699"/>
</dbReference>
<sequence length="299" mass="31715">MSPSAHTHTHTTSSSHSALSGSGYGYATPSAAYDAYSSSTNGNLSRSNASASFVDDHASYKSGSRGRVGPLSSSNASFATWGEGAHHSSYVGSASTYVGQSTPSVTSWTPSTPCTPSSPAYIFRNLSHLSRSPTPLSLHPLLSSPSSSGLSLDLLRPLPPLPLPPSTLATSHPKTQLVLCLRRISQDLFLVVQPHSSHSVTVSDVFATLSTFLLSPLSHPSELARLPSSSQKIGSESFHARTAGDSRSYKRGMIWGDCLERGGSRFGGLVYLGTMDGEAVWELSTPNSTFLLYFLRTFN</sequence>
<dbReference type="Proteomes" id="UP001498398">
    <property type="component" value="Unassembled WGS sequence"/>
</dbReference>
<evidence type="ECO:0000313" key="4">
    <source>
        <dbReference type="Proteomes" id="UP001498398"/>
    </source>
</evidence>
<evidence type="ECO:0000313" key="3">
    <source>
        <dbReference type="EMBL" id="KAK7457788.1"/>
    </source>
</evidence>
<protein>
    <recommendedName>
        <fullName evidence="2">DUF6699 domain-containing protein</fullName>
    </recommendedName>
</protein>
<gene>
    <name evidence="3" type="ORF">VKT23_010127</name>
</gene>
<proteinExistence type="predicted"/>
<feature type="region of interest" description="Disordered" evidence="1">
    <location>
        <begin position="1"/>
        <end position="20"/>
    </location>
</feature>
<dbReference type="Pfam" id="PF20415">
    <property type="entry name" value="DUF6699"/>
    <property type="match status" value="1"/>
</dbReference>
<keyword evidence="4" id="KW-1185">Reference proteome</keyword>
<reference evidence="3 4" key="1">
    <citation type="submission" date="2024-01" db="EMBL/GenBank/DDBJ databases">
        <title>A draft genome for the cacao thread blight pathogen Marasmiellus scandens.</title>
        <authorList>
            <person name="Baruah I.K."/>
            <person name="Leung J."/>
            <person name="Bukari Y."/>
            <person name="Amoako-Attah I."/>
            <person name="Meinhardt L.W."/>
            <person name="Bailey B.A."/>
            <person name="Cohen S.P."/>
        </authorList>
    </citation>
    <scope>NUCLEOTIDE SEQUENCE [LARGE SCALE GENOMIC DNA]</scope>
    <source>
        <strain evidence="3 4">GH-19</strain>
    </source>
</reference>
<comment type="caution">
    <text evidence="3">The sequence shown here is derived from an EMBL/GenBank/DDBJ whole genome shotgun (WGS) entry which is preliminary data.</text>
</comment>
<dbReference type="EMBL" id="JBANRG010000019">
    <property type="protein sequence ID" value="KAK7457788.1"/>
    <property type="molecule type" value="Genomic_DNA"/>
</dbReference>
<evidence type="ECO:0000259" key="2">
    <source>
        <dbReference type="Pfam" id="PF20415"/>
    </source>
</evidence>
<organism evidence="3 4">
    <name type="scientific">Marasmiellus scandens</name>
    <dbReference type="NCBI Taxonomy" id="2682957"/>
    <lineage>
        <taxon>Eukaryota</taxon>
        <taxon>Fungi</taxon>
        <taxon>Dikarya</taxon>
        <taxon>Basidiomycota</taxon>
        <taxon>Agaricomycotina</taxon>
        <taxon>Agaricomycetes</taxon>
        <taxon>Agaricomycetidae</taxon>
        <taxon>Agaricales</taxon>
        <taxon>Marasmiineae</taxon>
        <taxon>Omphalotaceae</taxon>
        <taxon>Marasmiellus</taxon>
    </lineage>
</organism>
<accession>A0ABR1JC57</accession>